<dbReference type="Pfam" id="PF02995">
    <property type="entry name" value="DUF229"/>
    <property type="match status" value="1"/>
</dbReference>
<name>A0AAU9JHW3_9CILI</name>
<dbReference type="GO" id="GO:0005615">
    <property type="term" value="C:extracellular space"/>
    <property type="evidence" value="ECO:0007669"/>
    <property type="project" value="TreeGrafter"/>
</dbReference>
<dbReference type="AlphaFoldDB" id="A0AAU9JHW3"/>
<comment type="caution">
    <text evidence="2">The sequence shown here is derived from an EMBL/GenBank/DDBJ whole genome shotgun (WGS) entry which is preliminary data.</text>
</comment>
<feature type="transmembrane region" description="Helical" evidence="1">
    <location>
        <begin position="7"/>
        <end position="26"/>
    </location>
</feature>
<evidence type="ECO:0000256" key="1">
    <source>
        <dbReference type="SAM" id="Phobius"/>
    </source>
</evidence>
<keyword evidence="3" id="KW-1185">Reference proteome</keyword>
<organism evidence="2 3">
    <name type="scientific">Blepharisma stoltei</name>
    <dbReference type="NCBI Taxonomy" id="1481888"/>
    <lineage>
        <taxon>Eukaryota</taxon>
        <taxon>Sar</taxon>
        <taxon>Alveolata</taxon>
        <taxon>Ciliophora</taxon>
        <taxon>Postciliodesmatophora</taxon>
        <taxon>Heterotrichea</taxon>
        <taxon>Heterotrichida</taxon>
        <taxon>Blepharismidae</taxon>
        <taxon>Blepharisma</taxon>
    </lineage>
</organism>
<dbReference type="EMBL" id="CAJZBQ010000038">
    <property type="protein sequence ID" value="CAG9325557.1"/>
    <property type="molecule type" value="Genomic_DNA"/>
</dbReference>
<protein>
    <submittedName>
        <fullName evidence="2">Uncharacterized protein</fullName>
    </submittedName>
</protein>
<dbReference type="InterPro" id="IPR017850">
    <property type="entry name" value="Alkaline_phosphatase_core_sf"/>
</dbReference>
<reference evidence="2" key="1">
    <citation type="submission" date="2021-09" db="EMBL/GenBank/DDBJ databases">
        <authorList>
            <consortium name="AG Swart"/>
            <person name="Singh M."/>
            <person name="Singh A."/>
            <person name="Seah K."/>
            <person name="Emmerich C."/>
        </authorList>
    </citation>
    <scope>NUCLEOTIDE SEQUENCE</scope>
    <source>
        <strain evidence="2">ATCC30299</strain>
    </source>
</reference>
<dbReference type="PANTHER" id="PTHR10974">
    <property type="entry name" value="FI08016P-RELATED"/>
    <property type="match status" value="1"/>
</dbReference>
<keyword evidence="1" id="KW-1133">Transmembrane helix</keyword>
<dbReference type="SUPFAM" id="SSF53649">
    <property type="entry name" value="Alkaline phosphatase-like"/>
    <property type="match status" value="1"/>
</dbReference>
<gene>
    <name evidence="2" type="ORF">BSTOLATCC_MIC38808</name>
</gene>
<dbReference type="Proteomes" id="UP001162131">
    <property type="component" value="Unassembled WGS sequence"/>
</dbReference>
<keyword evidence="1" id="KW-0812">Transmembrane</keyword>
<proteinExistence type="predicted"/>
<dbReference type="PANTHER" id="PTHR10974:SF1">
    <property type="entry name" value="FI08016P-RELATED"/>
    <property type="match status" value="1"/>
</dbReference>
<accession>A0AAU9JHW3</accession>
<dbReference type="InterPro" id="IPR004245">
    <property type="entry name" value="DUF229"/>
</dbReference>
<keyword evidence="1" id="KW-0472">Membrane</keyword>
<sequence>MNKVVKIGTFSLLLLWIFIITILIEFPEESEPEAIVNLNLVPDIGILIESPIVETEHQKAEISRNSQLNMRDDEISINPLNLACKPESFGYSEEEAFLLFPNKQYPQCEERYKSTQEMFYIDRKNDTLYMNCTGRVVLGQLEVREQLGKYVFNNRIKEYWGPVQLETQEYAFGTCDLNKRTDFEHVTYKLRPKEESLKRAKNSLVGKPINIVMLVIDSLSRRSFFRKLPMCLDYLNSNAKNFSIFDFKLHHIMGQNSPASYMPTFFGDMPFKQSRKIFRGDLYYSISIWKYLHDRGFVTMIGMDNCGDNLPSYIGRTPNVDHIMGSFWCAAKAYYGYSQSLKKERCIGNKNAHTWMLDLILDFSDTYKNVSKYTYMHVNTAHEETGTVISTLDLDLKNFLQDFTSRDEDYVLFLMGDHGMRYGSWFKSKDGSHEHKLPLLLTIVKNSVLENAPNSTEALLHNSNRLISKLDFHTTLQHLGNYPDMESGIFDIRQKTSKTKKTYNLFYDHIPDNRTCEDAGIPVYWCGCKPFEEITENTQDFDYLANNIIDTFNHENKIDDSSKETICQKLNLNKTSYIGKQEDSDISYWKIKFSIQEKASALFEVIIRLSKTQITKRESEYFNVRNITFGEMKYYNIMNVNRLDAYDSVCKDEILKKGFDPVYCICNESDFTIPALNTTQTEDSERL</sequence>
<evidence type="ECO:0000313" key="3">
    <source>
        <dbReference type="Proteomes" id="UP001162131"/>
    </source>
</evidence>
<evidence type="ECO:0000313" key="2">
    <source>
        <dbReference type="EMBL" id="CAG9325557.1"/>
    </source>
</evidence>